<keyword evidence="2 4" id="KW-0689">Ribosomal protein</keyword>
<evidence type="ECO:0000256" key="4">
    <source>
        <dbReference type="HAMAP-Rule" id="MF_00368"/>
    </source>
</evidence>
<accession>A0ABT8KWQ9</accession>
<dbReference type="Pfam" id="PF16320">
    <property type="entry name" value="Ribosomal_L12_N"/>
    <property type="match status" value="1"/>
</dbReference>
<dbReference type="Gene3D" id="3.30.1390.10">
    <property type="match status" value="1"/>
</dbReference>
<dbReference type="InterPro" id="IPR008932">
    <property type="entry name" value="Ribosomal_bL12_oligo"/>
</dbReference>
<gene>
    <name evidence="4 7" type="primary">rplL</name>
    <name evidence="7" type="ORF">QQ008_27510</name>
</gene>
<feature type="domain" description="Large ribosomal subunit protein bL12 C-terminal" evidence="5">
    <location>
        <begin position="61"/>
        <end position="127"/>
    </location>
</feature>
<protein>
    <recommendedName>
        <fullName evidence="4">Large ribosomal subunit protein bL12</fullName>
    </recommendedName>
</protein>
<dbReference type="Gene3D" id="1.20.5.710">
    <property type="entry name" value="Single helix bin"/>
    <property type="match status" value="1"/>
</dbReference>
<dbReference type="NCBIfam" id="TIGR00855">
    <property type="entry name" value="L12"/>
    <property type="match status" value="1"/>
</dbReference>
<comment type="similarity">
    <text evidence="1 4">Belongs to the bacterial ribosomal protein bL12 family.</text>
</comment>
<dbReference type="InterPro" id="IPR000206">
    <property type="entry name" value="Ribosomal_bL12"/>
</dbReference>
<evidence type="ECO:0000313" key="8">
    <source>
        <dbReference type="Proteomes" id="UP001172082"/>
    </source>
</evidence>
<evidence type="ECO:0000259" key="5">
    <source>
        <dbReference type="Pfam" id="PF00542"/>
    </source>
</evidence>
<evidence type="ECO:0000313" key="7">
    <source>
        <dbReference type="EMBL" id="MDN5205166.1"/>
    </source>
</evidence>
<dbReference type="GO" id="GO:0005840">
    <property type="term" value="C:ribosome"/>
    <property type="evidence" value="ECO:0007669"/>
    <property type="project" value="UniProtKB-KW"/>
</dbReference>
<comment type="function">
    <text evidence="4">Forms part of the ribosomal stalk which helps the ribosome interact with GTP-bound translation factors. Is thus essential for accurate translation.</text>
</comment>
<keyword evidence="3 4" id="KW-0687">Ribonucleoprotein</keyword>
<evidence type="ECO:0000256" key="2">
    <source>
        <dbReference type="ARBA" id="ARBA00022980"/>
    </source>
</evidence>
<dbReference type="EMBL" id="JAUJEA010000015">
    <property type="protein sequence ID" value="MDN5205166.1"/>
    <property type="molecule type" value="Genomic_DNA"/>
</dbReference>
<reference evidence="7" key="1">
    <citation type="submission" date="2023-06" db="EMBL/GenBank/DDBJ databases">
        <title>Genomic of Parafulvivirga corallium.</title>
        <authorList>
            <person name="Wang G."/>
        </authorList>
    </citation>
    <scope>NUCLEOTIDE SEQUENCE</scope>
    <source>
        <strain evidence="7">BMA10</strain>
    </source>
</reference>
<dbReference type="CDD" id="cd00387">
    <property type="entry name" value="Ribosomal_L7_L12"/>
    <property type="match status" value="1"/>
</dbReference>
<dbReference type="InterPro" id="IPR036235">
    <property type="entry name" value="Ribosomal_bL12_oligo_N_sf"/>
</dbReference>
<dbReference type="InterPro" id="IPR013823">
    <property type="entry name" value="Ribosomal_bL12_C"/>
</dbReference>
<name>A0ABT8KWQ9_9BACT</name>
<comment type="caution">
    <text evidence="7">The sequence shown here is derived from an EMBL/GenBank/DDBJ whole genome shotgun (WGS) entry which is preliminary data.</text>
</comment>
<keyword evidence="8" id="KW-1185">Reference proteome</keyword>
<dbReference type="SUPFAM" id="SSF48300">
    <property type="entry name" value="Ribosomal protein L7/12, oligomerisation (N-terminal) domain"/>
    <property type="match status" value="1"/>
</dbReference>
<dbReference type="HAMAP" id="MF_00368">
    <property type="entry name" value="Ribosomal_bL12"/>
    <property type="match status" value="1"/>
</dbReference>
<feature type="domain" description="Large ribosomal subunit protein bL12 oligomerization" evidence="6">
    <location>
        <begin position="5"/>
        <end position="53"/>
    </location>
</feature>
<dbReference type="Pfam" id="PF00542">
    <property type="entry name" value="Ribosomal_L12"/>
    <property type="match status" value="1"/>
</dbReference>
<sequence>MADLKAFADQLVNLTVKEVNELADILKEEYGIEPAAAAAPVMVAGGAGDGGAGGAEEKTSFDVVLNSAGGAKLAVVKLVKELTGLGLKEAKELVDSAPKALKEGVAKDEADALKKQLEEAGAEVELK</sequence>
<dbReference type="RefSeq" id="WP_346755187.1">
    <property type="nucleotide sequence ID" value="NZ_JAUJEA010000015.1"/>
</dbReference>
<dbReference type="PANTHER" id="PTHR45987:SF4">
    <property type="entry name" value="LARGE RIBOSOMAL SUBUNIT PROTEIN BL12M"/>
    <property type="match status" value="1"/>
</dbReference>
<evidence type="ECO:0000256" key="3">
    <source>
        <dbReference type="ARBA" id="ARBA00023274"/>
    </source>
</evidence>
<comment type="subunit">
    <text evidence="4">Homodimer. Part of the ribosomal stalk of the 50S ribosomal subunit. Forms a multimeric L10(L12)X complex, where L10 forms an elongated spine to which 2 to 4 L12 dimers bind in a sequential fashion. Binds GTP-bound translation factors.</text>
</comment>
<organism evidence="7 8">
    <name type="scientific">Splendidivirga corallicola</name>
    <dbReference type="NCBI Taxonomy" id="3051826"/>
    <lineage>
        <taxon>Bacteria</taxon>
        <taxon>Pseudomonadati</taxon>
        <taxon>Bacteroidota</taxon>
        <taxon>Cytophagia</taxon>
        <taxon>Cytophagales</taxon>
        <taxon>Splendidivirgaceae</taxon>
        <taxon>Splendidivirga</taxon>
    </lineage>
</organism>
<dbReference type="SUPFAM" id="SSF54736">
    <property type="entry name" value="ClpS-like"/>
    <property type="match status" value="1"/>
</dbReference>
<dbReference type="InterPro" id="IPR014719">
    <property type="entry name" value="Ribosomal_bL12_C/ClpS-like"/>
</dbReference>
<dbReference type="Proteomes" id="UP001172082">
    <property type="component" value="Unassembled WGS sequence"/>
</dbReference>
<proteinExistence type="inferred from homology"/>
<evidence type="ECO:0000259" key="6">
    <source>
        <dbReference type="Pfam" id="PF16320"/>
    </source>
</evidence>
<dbReference type="PANTHER" id="PTHR45987">
    <property type="entry name" value="39S RIBOSOMAL PROTEIN L12"/>
    <property type="match status" value="1"/>
</dbReference>
<evidence type="ECO:0000256" key="1">
    <source>
        <dbReference type="ARBA" id="ARBA00007197"/>
    </source>
</evidence>